<name>A0ABS4TC77_9PSEU</name>
<dbReference type="RefSeq" id="WP_209637099.1">
    <property type="nucleotide sequence ID" value="NZ_JAGINW010000001.1"/>
</dbReference>
<protein>
    <recommendedName>
        <fullName evidence="4">DUF3558 domain-containing protein</fullName>
    </recommendedName>
</protein>
<sequence>MPGRALVGIGSAMLATGMLTACGAVNDQWDLPMSPLERPSDIPLDNQDICATLHAYRTSTGCKVMAESGTAEILVIPRFGGDLRRYSDEVDGELVRWVGINKFPAIQLANSSGSDGVASCRVALDVAPGQILLIVYRQQAADPRLAPCRPARDFAAKAISELQSRSR</sequence>
<accession>A0ABS4TC77</accession>
<evidence type="ECO:0000256" key="1">
    <source>
        <dbReference type="SAM" id="SignalP"/>
    </source>
</evidence>
<proteinExistence type="predicted"/>
<gene>
    <name evidence="2" type="ORF">JOF56_002319</name>
</gene>
<evidence type="ECO:0008006" key="4">
    <source>
        <dbReference type="Google" id="ProtNLM"/>
    </source>
</evidence>
<dbReference type="EMBL" id="JAGINW010000001">
    <property type="protein sequence ID" value="MBP2321934.1"/>
    <property type="molecule type" value="Genomic_DNA"/>
</dbReference>
<dbReference type="PROSITE" id="PS51257">
    <property type="entry name" value="PROKAR_LIPOPROTEIN"/>
    <property type="match status" value="1"/>
</dbReference>
<feature type="chain" id="PRO_5045993565" description="DUF3558 domain-containing protein" evidence="1">
    <location>
        <begin position="24"/>
        <end position="167"/>
    </location>
</feature>
<feature type="signal peptide" evidence="1">
    <location>
        <begin position="1"/>
        <end position="23"/>
    </location>
</feature>
<dbReference type="Proteomes" id="UP001519332">
    <property type="component" value="Unassembled WGS sequence"/>
</dbReference>
<organism evidence="2 3">
    <name type="scientific">Kibdelosporangium banguiense</name>
    <dbReference type="NCBI Taxonomy" id="1365924"/>
    <lineage>
        <taxon>Bacteria</taxon>
        <taxon>Bacillati</taxon>
        <taxon>Actinomycetota</taxon>
        <taxon>Actinomycetes</taxon>
        <taxon>Pseudonocardiales</taxon>
        <taxon>Pseudonocardiaceae</taxon>
        <taxon>Kibdelosporangium</taxon>
    </lineage>
</organism>
<comment type="caution">
    <text evidence="2">The sequence shown here is derived from an EMBL/GenBank/DDBJ whole genome shotgun (WGS) entry which is preliminary data.</text>
</comment>
<reference evidence="2 3" key="1">
    <citation type="submission" date="2021-03" db="EMBL/GenBank/DDBJ databases">
        <title>Sequencing the genomes of 1000 actinobacteria strains.</title>
        <authorList>
            <person name="Klenk H.-P."/>
        </authorList>
    </citation>
    <scope>NUCLEOTIDE SEQUENCE [LARGE SCALE GENOMIC DNA]</scope>
    <source>
        <strain evidence="2 3">DSM 46670</strain>
    </source>
</reference>
<evidence type="ECO:0000313" key="2">
    <source>
        <dbReference type="EMBL" id="MBP2321934.1"/>
    </source>
</evidence>
<evidence type="ECO:0000313" key="3">
    <source>
        <dbReference type="Proteomes" id="UP001519332"/>
    </source>
</evidence>
<keyword evidence="1" id="KW-0732">Signal</keyword>
<keyword evidence="3" id="KW-1185">Reference proteome</keyword>